<gene>
    <name evidence="2" type="ORF">H8K52_18445</name>
</gene>
<organism evidence="2 3">
    <name type="scientific">Undibacterium seohonense</name>
    <dbReference type="NCBI Taxonomy" id="1344950"/>
    <lineage>
        <taxon>Bacteria</taxon>
        <taxon>Pseudomonadati</taxon>
        <taxon>Pseudomonadota</taxon>
        <taxon>Betaproteobacteria</taxon>
        <taxon>Burkholderiales</taxon>
        <taxon>Oxalobacteraceae</taxon>
        <taxon>Undibacterium</taxon>
    </lineage>
</organism>
<keyword evidence="1" id="KW-0732">Signal</keyword>
<dbReference type="Proteomes" id="UP000648257">
    <property type="component" value="Unassembled WGS sequence"/>
</dbReference>
<feature type="signal peptide" evidence="1">
    <location>
        <begin position="1"/>
        <end position="21"/>
    </location>
</feature>
<evidence type="ECO:0000313" key="3">
    <source>
        <dbReference type="Proteomes" id="UP000648257"/>
    </source>
</evidence>
<protein>
    <recommendedName>
        <fullName evidence="4">P pilus assembly protein, chaperone PapD</fullName>
    </recommendedName>
</protein>
<proteinExistence type="predicted"/>
<dbReference type="RefSeq" id="WP_186924378.1">
    <property type="nucleotide sequence ID" value="NZ_JACOFW010000030.1"/>
</dbReference>
<evidence type="ECO:0008006" key="4">
    <source>
        <dbReference type="Google" id="ProtNLM"/>
    </source>
</evidence>
<sequence>MNITNFGICLLLSLPILTASAQDENRDSSTSRVEVSSQKGLELKSYSQMQKGLKAYAEYNKLAPNSELFFILIPRSKKLSLEGVTMRLASDETSINIPIDADGKFQLPDIALKHEDEYDLILNKPKGQFYFKPYVKSANLSDDVKRLGDLRLECQVRWAVEKQDVSIVFSAHVNLFASGNPCTSRAVNVMYFAPSNISKVILNSSASTLEKKIGSKGQYSLPIWDTRIIDDALINYEQSMLTTSKQEN</sequence>
<evidence type="ECO:0000256" key="1">
    <source>
        <dbReference type="SAM" id="SignalP"/>
    </source>
</evidence>
<name>A0ABR6XAH6_9BURK</name>
<comment type="caution">
    <text evidence="2">The sequence shown here is derived from an EMBL/GenBank/DDBJ whole genome shotgun (WGS) entry which is preliminary data.</text>
</comment>
<feature type="chain" id="PRO_5045832521" description="P pilus assembly protein, chaperone PapD" evidence="1">
    <location>
        <begin position="22"/>
        <end position="248"/>
    </location>
</feature>
<accession>A0ABR6XAH6</accession>
<dbReference type="EMBL" id="JACOFW010000030">
    <property type="protein sequence ID" value="MBC3809324.1"/>
    <property type="molecule type" value="Genomic_DNA"/>
</dbReference>
<evidence type="ECO:0000313" key="2">
    <source>
        <dbReference type="EMBL" id="MBC3809324.1"/>
    </source>
</evidence>
<reference evidence="2 3" key="1">
    <citation type="submission" date="2020-08" db="EMBL/GenBank/DDBJ databases">
        <title>Novel species isolated from subtropical streams in China.</title>
        <authorList>
            <person name="Lu H."/>
        </authorList>
    </citation>
    <scope>NUCLEOTIDE SEQUENCE [LARGE SCALE GENOMIC DNA]</scope>
    <source>
        <strain evidence="2 3">KACC 16656</strain>
    </source>
</reference>
<keyword evidence="3" id="KW-1185">Reference proteome</keyword>